<keyword evidence="4" id="KW-1185">Reference proteome</keyword>
<dbReference type="Proteomes" id="UP000313359">
    <property type="component" value="Unassembled WGS sequence"/>
</dbReference>
<protein>
    <submittedName>
        <fullName evidence="3">Uncharacterized protein</fullName>
    </submittedName>
</protein>
<name>A0A5C2RT94_9APHY</name>
<dbReference type="EMBL" id="ML122316">
    <property type="protein sequence ID" value="RPD53755.1"/>
    <property type="molecule type" value="Genomic_DNA"/>
</dbReference>
<feature type="region of interest" description="Disordered" evidence="2">
    <location>
        <begin position="551"/>
        <end position="575"/>
    </location>
</feature>
<feature type="compositionally biased region" description="Polar residues" evidence="2">
    <location>
        <begin position="618"/>
        <end position="640"/>
    </location>
</feature>
<evidence type="ECO:0000313" key="3">
    <source>
        <dbReference type="EMBL" id="RPD53755.1"/>
    </source>
</evidence>
<feature type="compositionally biased region" description="Polar residues" evidence="2">
    <location>
        <begin position="280"/>
        <end position="295"/>
    </location>
</feature>
<feature type="coiled-coil region" evidence="1">
    <location>
        <begin position="94"/>
        <end position="128"/>
    </location>
</feature>
<gene>
    <name evidence="3" type="ORF">L227DRAFT_642208</name>
</gene>
<accession>A0A5C2RT94</accession>
<feature type="region of interest" description="Disordered" evidence="2">
    <location>
        <begin position="606"/>
        <end position="640"/>
    </location>
</feature>
<organism evidence="3 4">
    <name type="scientific">Lentinus tigrinus ALCF2SS1-6</name>
    <dbReference type="NCBI Taxonomy" id="1328759"/>
    <lineage>
        <taxon>Eukaryota</taxon>
        <taxon>Fungi</taxon>
        <taxon>Dikarya</taxon>
        <taxon>Basidiomycota</taxon>
        <taxon>Agaricomycotina</taxon>
        <taxon>Agaricomycetes</taxon>
        <taxon>Polyporales</taxon>
        <taxon>Polyporaceae</taxon>
        <taxon>Lentinus</taxon>
    </lineage>
</organism>
<feature type="compositionally biased region" description="Pro residues" evidence="2">
    <location>
        <begin position="554"/>
        <end position="566"/>
    </location>
</feature>
<feature type="region of interest" description="Disordered" evidence="2">
    <location>
        <begin position="236"/>
        <end position="313"/>
    </location>
</feature>
<proteinExistence type="predicted"/>
<feature type="region of interest" description="Disordered" evidence="2">
    <location>
        <begin position="731"/>
        <end position="754"/>
    </location>
</feature>
<sequence length="754" mass="80974">MFKNAGRKIAHNTTDLWALQHLIIVEKANFHSLDTSRLQMLSGDFARASDALSLCGQGEGEDLADTLAASNALLLHFANALCVLANYKGAICEQMKANNNLQQLTNLLNTLRDEIRQTDADIAREEAGLGDFKRSGHVRTEFLMAETAPSVSQIVYSPEPNPNATQRTIRALRGSELPAVPSFQQRRMSMMSANGQGPLSLVSPSSPGPVYAGLPYPQETGFNILAFLASTDQMPQPSFDRSVSEFGFSPQPNQTNSLTAAERERVASPRGARFAYRGPTQGSNISTNPYISSPPMTEGDRAPSIEIDHPGDNSFSSSVVQALGHYSLDGSSAGASSSRFNAQPPVPPRDTKNGPDFGPQRYSPPPLILPAAAALSRPPAAIQEFLRTPDLRQETATSCPISAFEDEKDGLAYMSPSGVNESAESLPHEGDRRVHLGGVADVDEELQKRHEEQEKAATGSPPRVLTRVPVPPMDEGLPNSQNGRTSPEVLRSRPASPTHPEGTSYEHPPPNPPLQDRIPSPLATLDPMDVNSFNAAAARKVSRELDALMISSPPQSPAQSQPPPSPFFNRPHYGIPTYQRLPALNMRTPTGPHPTSPKLEGIYVRQRDQSEGSPPSRGPTNGSNQRRPSFNIPSTDTNGTLFLTPMSTPSIYNLPATTGSNTSFQSGASRTISAAAIKLQQAAAARNMSSGGLADVSRLNEQGIRSVSTPYMGPPGIDENQCDYISAYTNNPDRTSGYGSGRFATNPDDGNGIR</sequence>
<dbReference type="OrthoDB" id="5599269at2759"/>
<feature type="compositionally biased region" description="Basic and acidic residues" evidence="2">
    <location>
        <begin position="445"/>
        <end position="455"/>
    </location>
</feature>
<reference evidence="3" key="1">
    <citation type="journal article" date="2018" name="Genome Biol. Evol.">
        <title>Genomics and development of Lentinus tigrinus, a white-rot wood-decaying mushroom with dimorphic fruiting bodies.</title>
        <authorList>
            <person name="Wu B."/>
            <person name="Xu Z."/>
            <person name="Knudson A."/>
            <person name="Carlson A."/>
            <person name="Chen N."/>
            <person name="Kovaka S."/>
            <person name="LaButti K."/>
            <person name="Lipzen A."/>
            <person name="Pennachio C."/>
            <person name="Riley R."/>
            <person name="Schakwitz W."/>
            <person name="Umezawa K."/>
            <person name="Ohm R.A."/>
            <person name="Grigoriev I.V."/>
            <person name="Nagy L.G."/>
            <person name="Gibbons J."/>
            <person name="Hibbett D."/>
        </authorList>
    </citation>
    <scope>NUCLEOTIDE SEQUENCE [LARGE SCALE GENOMIC DNA]</scope>
    <source>
        <strain evidence="3">ALCF2SS1-6</strain>
    </source>
</reference>
<dbReference type="AlphaFoldDB" id="A0A5C2RT94"/>
<dbReference type="STRING" id="1328759.A0A5C2RT94"/>
<evidence type="ECO:0000256" key="2">
    <source>
        <dbReference type="SAM" id="MobiDB-lite"/>
    </source>
</evidence>
<feature type="compositionally biased region" description="Basic and acidic residues" evidence="2">
    <location>
        <begin position="298"/>
        <end position="311"/>
    </location>
</feature>
<feature type="region of interest" description="Disordered" evidence="2">
    <location>
        <begin position="330"/>
        <end position="366"/>
    </location>
</feature>
<evidence type="ECO:0000256" key="1">
    <source>
        <dbReference type="SAM" id="Coils"/>
    </source>
</evidence>
<feature type="compositionally biased region" description="Polar residues" evidence="2">
    <location>
        <begin position="250"/>
        <end position="259"/>
    </location>
</feature>
<feature type="region of interest" description="Disordered" evidence="2">
    <location>
        <begin position="441"/>
        <end position="528"/>
    </location>
</feature>
<evidence type="ECO:0000313" key="4">
    <source>
        <dbReference type="Proteomes" id="UP000313359"/>
    </source>
</evidence>
<keyword evidence="1" id="KW-0175">Coiled coil</keyword>